<dbReference type="PATRIC" id="fig|1114963.3.peg.4772"/>
<sequence length="346" mass="37997">MTAAPLVSILMVARNAALFIDAAIVSAREQSLTDIEIVVVDDGSSDCTAQHVRAHVATDSRVRLLEGPRRGLSAVRNTSLKAARGHFAAILDSDDILHPRHLEWLMAGRVRGGAEILATNMVEFQEEGSRLTTRIFAEGPLWNDARPIEAEEYVERGMIGGKGALPGYLKPLFDLSFLRANGVGYDERLRIGEDFDLVLRAMLAGARYLYLPEPTYYYRRHVASTSHRLSRADLEGLLRAAQAYPCETDGTLAAKVQARRENLEGALLHLDTIAAIKDGKLIRALRLTAGHPDARRLTLSSLYEATAKRIGLFRPVRQAVPPAHGEPLAERLRSITQGLQSAVLNP</sequence>
<dbReference type="Pfam" id="PF00535">
    <property type="entry name" value="Glycos_transf_2"/>
    <property type="match status" value="1"/>
</dbReference>
<dbReference type="Proteomes" id="UP000052268">
    <property type="component" value="Unassembled WGS sequence"/>
</dbReference>
<organism evidence="2 3">
    <name type="scientific">Novosphingobium barchaimii LL02</name>
    <dbReference type="NCBI Taxonomy" id="1114963"/>
    <lineage>
        <taxon>Bacteria</taxon>
        <taxon>Pseudomonadati</taxon>
        <taxon>Pseudomonadota</taxon>
        <taxon>Alphaproteobacteria</taxon>
        <taxon>Sphingomonadales</taxon>
        <taxon>Sphingomonadaceae</taxon>
        <taxon>Novosphingobium</taxon>
    </lineage>
</organism>
<gene>
    <name evidence="2" type="ORF">V474_05635</name>
</gene>
<keyword evidence="3" id="KW-1185">Reference proteome</keyword>
<accession>A0A0J7XGR7</accession>
<feature type="domain" description="Glycosyltransferase 2-like" evidence="1">
    <location>
        <begin position="8"/>
        <end position="135"/>
    </location>
</feature>
<evidence type="ECO:0000259" key="1">
    <source>
        <dbReference type="Pfam" id="PF00535"/>
    </source>
</evidence>
<dbReference type="AlphaFoldDB" id="A0A0J7XGR7"/>
<dbReference type="InterPro" id="IPR029044">
    <property type="entry name" value="Nucleotide-diphossugar_trans"/>
</dbReference>
<keyword evidence="2" id="KW-0808">Transferase</keyword>
<evidence type="ECO:0000313" key="2">
    <source>
        <dbReference type="EMBL" id="KMS50864.1"/>
    </source>
</evidence>
<protein>
    <submittedName>
        <fullName evidence="2">Glycosyl transferase</fullName>
    </submittedName>
</protein>
<evidence type="ECO:0000313" key="3">
    <source>
        <dbReference type="Proteomes" id="UP000052268"/>
    </source>
</evidence>
<dbReference type="SUPFAM" id="SSF53448">
    <property type="entry name" value="Nucleotide-diphospho-sugar transferases"/>
    <property type="match status" value="1"/>
</dbReference>
<dbReference type="EMBL" id="JACU01000014">
    <property type="protein sequence ID" value="KMS50864.1"/>
    <property type="molecule type" value="Genomic_DNA"/>
</dbReference>
<dbReference type="CDD" id="cd00761">
    <property type="entry name" value="Glyco_tranf_GTA_type"/>
    <property type="match status" value="1"/>
</dbReference>
<dbReference type="InterPro" id="IPR001173">
    <property type="entry name" value="Glyco_trans_2-like"/>
</dbReference>
<reference evidence="2 3" key="1">
    <citation type="journal article" date="2015" name="G3 (Bethesda)">
        <title>Insights into Ongoing Evolution of the Hexachlorocyclohexane Catabolic Pathway from Comparative Genomics of Ten Sphingomonadaceae Strains.</title>
        <authorList>
            <person name="Pearce S.L."/>
            <person name="Oakeshott J.G."/>
            <person name="Pandey G."/>
        </authorList>
    </citation>
    <scope>NUCLEOTIDE SEQUENCE [LARGE SCALE GENOMIC DNA]</scope>
    <source>
        <strain evidence="2 3">LL02</strain>
    </source>
</reference>
<dbReference type="Gene3D" id="3.90.550.10">
    <property type="entry name" value="Spore Coat Polysaccharide Biosynthesis Protein SpsA, Chain A"/>
    <property type="match status" value="1"/>
</dbReference>
<proteinExistence type="predicted"/>
<dbReference type="PANTHER" id="PTHR43685:SF2">
    <property type="entry name" value="GLYCOSYLTRANSFERASE 2-LIKE DOMAIN-CONTAINING PROTEIN"/>
    <property type="match status" value="1"/>
</dbReference>
<name>A0A0J7XGR7_9SPHN</name>
<comment type="caution">
    <text evidence="2">The sequence shown here is derived from an EMBL/GenBank/DDBJ whole genome shotgun (WGS) entry which is preliminary data.</text>
</comment>
<dbReference type="InterPro" id="IPR050834">
    <property type="entry name" value="Glycosyltransf_2"/>
</dbReference>
<dbReference type="GO" id="GO:0016740">
    <property type="term" value="F:transferase activity"/>
    <property type="evidence" value="ECO:0007669"/>
    <property type="project" value="UniProtKB-KW"/>
</dbReference>
<dbReference type="PANTHER" id="PTHR43685">
    <property type="entry name" value="GLYCOSYLTRANSFERASE"/>
    <property type="match status" value="1"/>
</dbReference>